<reference evidence="1" key="2">
    <citation type="submission" date="2020-09" db="EMBL/GenBank/DDBJ databases">
        <authorList>
            <person name="Sun Q."/>
            <person name="Zhou Y."/>
        </authorList>
    </citation>
    <scope>NUCLEOTIDE SEQUENCE</scope>
    <source>
        <strain evidence="1">CGMCC 1.3617</strain>
    </source>
</reference>
<sequence length="78" mass="8808">MFARRMDLLQQVLRHRAAQDALPRRYRQMLGRFGKQRAMPCRAAEDHALGVGSFVIVGLRFGTRLSVVECYETAEAAG</sequence>
<evidence type="ECO:0000313" key="1">
    <source>
        <dbReference type="EMBL" id="GGJ44497.1"/>
    </source>
</evidence>
<organism evidence="1 2">
    <name type="scientific">Neoroseomonas lacus</name>
    <dbReference type="NCBI Taxonomy" id="287609"/>
    <lineage>
        <taxon>Bacteria</taxon>
        <taxon>Pseudomonadati</taxon>
        <taxon>Pseudomonadota</taxon>
        <taxon>Alphaproteobacteria</taxon>
        <taxon>Acetobacterales</taxon>
        <taxon>Acetobacteraceae</taxon>
        <taxon>Neoroseomonas</taxon>
    </lineage>
</organism>
<keyword evidence="2" id="KW-1185">Reference proteome</keyword>
<name>A0A917NZM4_9PROT</name>
<comment type="caution">
    <text evidence="1">The sequence shown here is derived from an EMBL/GenBank/DDBJ whole genome shotgun (WGS) entry which is preliminary data.</text>
</comment>
<accession>A0A917NZM4</accession>
<dbReference type="Proteomes" id="UP000661507">
    <property type="component" value="Unassembled WGS sequence"/>
</dbReference>
<dbReference type="EMBL" id="BMKW01000034">
    <property type="protein sequence ID" value="GGJ44497.1"/>
    <property type="molecule type" value="Genomic_DNA"/>
</dbReference>
<protein>
    <submittedName>
        <fullName evidence="1">Uncharacterized protein</fullName>
    </submittedName>
</protein>
<reference evidence="1" key="1">
    <citation type="journal article" date="2014" name="Int. J. Syst. Evol. Microbiol.">
        <title>Complete genome sequence of Corynebacterium casei LMG S-19264T (=DSM 44701T), isolated from a smear-ripened cheese.</title>
        <authorList>
            <consortium name="US DOE Joint Genome Institute (JGI-PGF)"/>
            <person name="Walter F."/>
            <person name="Albersmeier A."/>
            <person name="Kalinowski J."/>
            <person name="Ruckert C."/>
        </authorList>
    </citation>
    <scope>NUCLEOTIDE SEQUENCE</scope>
    <source>
        <strain evidence="1">CGMCC 1.3617</strain>
    </source>
</reference>
<gene>
    <name evidence="1" type="ORF">GCM10011320_59960</name>
</gene>
<evidence type="ECO:0000313" key="2">
    <source>
        <dbReference type="Proteomes" id="UP000661507"/>
    </source>
</evidence>
<dbReference type="AlphaFoldDB" id="A0A917NZM4"/>
<proteinExistence type="predicted"/>